<dbReference type="Pfam" id="PF00561">
    <property type="entry name" value="Abhydrolase_1"/>
    <property type="match status" value="1"/>
</dbReference>
<comment type="caution">
    <text evidence="3">The sequence shown here is derived from an EMBL/GenBank/DDBJ whole genome shotgun (WGS) entry which is preliminary data.</text>
</comment>
<dbReference type="Proteomes" id="UP000702544">
    <property type="component" value="Unassembled WGS sequence"/>
</dbReference>
<name>A0AAE4ZC15_9BACT</name>
<dbReference type="PANTHER" id="PTHR12277">
    <property type="entry name" value="ALPHA/BETA HYDROLASE DOMAIN-CONTAINING PROTEIN"/>
    <property type="match status" value="1"/>
</dbReference>
<gene>
    <name evidence="3" type="ORF">GWO12_15715</name>
</gene>
<dbReference type="SUPFAM" id="SSF53474">
    <property type="entry name" value="alpha/beta-Hydrolases"/>
    <property type="match status" value="1"/>
</dbReference>
<dbReference type="AlphaFoldDB" id="A0AAE4ZC15"/>
<sequence>MFASTRFTGLAAKIAYGTAGVAAATVLFLLGGRLMLDALERQLIYFPSRVPADAATPPLRGAAVDEVWLEAEGGVRIHGLHARRRDAFADLLFFHGNAGSLYDRLDNVELLLESGFNVFIIDYHGYGKSEGTPSEGALYEDGRLAYRYLVEERGVDPSRLVLFGRSLGSTVAVELGSTGEAAAVIIESGFTSARDLAAVHYGWLPGVLLRSMSHEFDSISKVPRLKAPVLYVHGNVDNIVPMKFGRRLYEASPEPKEWYEIEGAGHNDTLYVGGSEYFRRLVDFVKRYVGEDG</sequence>
<protein>
    <submittedName>
        <fullName evidence="3">Alpha/beta hydrolase</fullName>
    </submittedName>
</protein>
<feature type="domain" description="AB hydrolase-1" evidence="2">
    <location>
        <begin position="91"/>
        <end position="175"/>
    </location>
</feature>
<organism evidence="3 4">
    <name type="scientific">Candidatus Kutchimonas denitrificans</name>
    <dbReference type="NCBI Taxonomy" id="3056748"/>
    <lineage>
        <taxon>Bacteria</taxon>
        <taxon>Pseudomonadati</taxon>
        <taxon>Gemmatimonadota</taxon>
        <taxon>Gemmatimonadia</taxon>
        <taxon>Candidatus Palauibacterales</taxon>
        <taxon>Candidatus Palauibacteraceae</taxon>
        <taxon>Candidatus Kutchimonas</taxon>
    </lineage>
</organism>
<keyword evidence="3" id="KW-0378">Hydrolase</keyword>
<dbReference type="EMBL" id="JAACAK010000130">
    <property type="protein sequence ID" value="NIR76527.1"/>
    <property type="molecule type" value="Genomic_DNA"/>
</dbReference>
<accession>A0AAE4ZC15</accession>
<keyword evidence="1" id="KW-0812">Transmembrane</keyword>
<evidence type="ECO:0000259" key="2">
    <source>
        <dbReference type="Pfam" id="PF00561"/>
    </source>
</evidence>
<evidence type="ECO:0000313" key="4">
    <source>
        <dbReference type="Proteomes" id="UP000702544"/>
    </source>
</evidence>
<proteinExistence type="predicted"/>
<dbReference type="PANTHER" id="PTHR12277:SF81">
    <property type="entry name" value="PROTEIN ABHD13"/>
    <property type="match status" value="1"/>
</dbReference>
<evidence type="ECO:0000256" key="1">
    <source>
        <dbReference type="SAM" id="Phobius"/>
    </source>
</evidence>
<keyword evidence="1" id="KW-0472">Membrane</keyword>
<keyword evidence="1" id="KW-1133">Transmembrane helix</keyword>
<dbReference type="Gene3D" id="3.40.50.1820">
    <property type="entry name" value="alpha/beta hydrolase"/>
    <property type="match status" value="1"/>
</dbReference>
<dbReference type="InterPro" id="IPR000073">
    <property type="entry name" value="AB_hydrolase_1"/>
</dbReference>
<dbReference type="InterPro" id="IPR029058">
    <property type="entry name" value="AB_hydrolase_fold"/>
</dbReference>
<feature type="transmembrane region" description="Helical" evidence="1">
    <location>
        <begin position="14"/>
        <end position="36"/>
    </location>
</feature>
<dbReference type="GO" id="GO:0016787">
    <property type="term" value="F:hydrolase activity"/>
    <property type="evidence" value="ECO:0007669"/>
    <property type="project" value="UniProtKB-KW"/>
</dbReference>
<reference evidence="3 4" key="1">
    <citation type="submission" date="2020-01" db="EMBL/GenBank/DDBJ databases">
        <title>Genomes assembled from Gulf of Kutch pelagic sediment metagenomes.</title>
        <authorList>
            <person name="Chandrashekar M."/>
            <person name="Mahajan M.S."/>
            <person name="Dave K.J."/>
            <person name="Vatsa P."/>
            <person name="Nathani N.M."/>
        </authorList>
    </citation>
    <scope>NUCLEOTIDE SEQUENCE [LARGE SCALE GENOMIC DNA]</scope>
    <source>
        <strain evidence="3">KS3-K002</strain>
    </source>
</reference>
<evidence type="ECO:0000313" key="3">
    <source>
        <dbReference type="EMBL" id="NIR76527.1"/>
    </source>
</evidence>